<dbReference type="EMBL" id="CP012670">
    <property type="protein sequence ID" value="AUX26413.1"/>
    <property type="molecule type" value="Genomic_DNA"/>
</dbReference>
<reference evidence="1 2" key="1">
    <citation type="submission" date="2015-09" db="EMBL/GenBank/DDBJ databases">
        <title>Sorangium comparison.</title>
        <authorList>
            <person name="Zaburannyi N."/>
            <person name="Bunk B."/>
            <person name="Overmann J."/>
            <person name="Mueller R."/>
        </authorList>
    </citation>
    <scope>NUCLEOTIDE SEQUENCE [LARGE SCALE GENOMIC DNA]</scope>
    <source>
        <strain evidence="1 2">So ceGT47</strain>
    </source>
</reference>
<gene>
    <name evidence="1" type="ORF">SOCEGT47_069740</name>
</gene>
<proteinExistence type="predicted"/>
<dbReference type="RefSeq" id="WP_129354005.1">
    <property type="nucleotide sequence ID" value="NZ_CP012670.1"/>
</dbReference>
<evidence type="ECO:0000313" key="2">
    <source>
        <dbReference type="Proteomes" id="UP000295781"/>
    </source>
</evidence>
<dbReference type="Proteomes" id="UP000295781">
    <property type="component" value="Chromosome"/>
</dbReference>
<name>A0A4P2QBC6_SORCE</name>
<protein>
    <submittedName>
        <fullName evidence="1">Uncharacterized protein</fullName>
    </submittedName>
</protein>
<accession>A0A4P2QBC6</accession>
<dbReference type="AlphaFoldDB" id="A0A4P2QBC6"/>
<sequence>MYVKDEALRKRQEVLHLDAVVVTKLLWETYRPCEIGYAFAAGRQTTPSAIIARATRRNPATFAPTT</sequence>
<organism evidence="1 2">
    <name type="scientific">Sorangium cellulosum</name>
    <name type="common">Polyangium cellulosum</name>
    <dbReference type="NCBI Taxonomy" id="56"/>
    <lineage>
        <taxon>Bacteria</taxon>
        <taxon>Pseudomonadati</taxon>
        <taxon>Myxococcota</taxon>
        <taxon>Polyangia</taxon>
        <taxon>Polyangiales</taxon>
        <taxon>Polyangiaceae</taxon>
        <taxon>Sorangium</taxon>
    </lineage>
</organism>
<evidence type="ECO:0000313" key="1">
    <source>
        <dbReference type="EMBL" id="AUX26413.1"/>
    </source>
</evidence>